<keyword evidence="2" id="KW-1185">Reference proteome</keyword>
<dbReference type="PANTHER" id="PTHR22599">
    <property type="entry name" value="MPS ONE BINDER KINASE ACTIVATOR-LIKE MOB"/>
    <property type="match status" value="1"/>
</dbReference>
<dbReference type="InterPro" id="IPR005301">
    <property type="entry name" value="MOB_kinase_act_fam"/>
</dbReference>
<dbReference type="EMBL" id="CAWUHD010000068">
    <property type="protein sequence ID" value="CAK7226850.1"/>
    <property type="molecule type" value="Genomic_DNA"/>
</dbReference>
<sequence length="174" mass="19653">MSAGRRLEPTEISAHEYMSLMQRWISDKIDDVKLFPTDPSTVSFAPNASYVSATVLSVPESEDWVGRRSGFPKEFASTCRTIFLQMFRVYAHLYWSHLVDPFYHLNLEKQLNSCFSHFILTATSLDLLCAEDLKPVQQLVDLWAANGTFPPGSKAYSLAHVQSGEQLMQCGLEV</sequence>
<dbReference type="Gene3D" id="1.20.140.30">
    <property type="entry name" value="MOB kinase activator"/>
    <property type="match status" value="1"/>
</dbReference>
<name>A0ABP0C6T2_9PEZI</name>
<protein>
    <recommendedName>
        <fullName evidence="3">Maintenance of ploidy protein mob2</fullName>
    </recommendedName>
</protein>
<dbReference type="SUPFAM" id="SSF101152">
    <property type="entry name" value="Mob1/phocein"/>
    <property type="match status" value="1"/>
</dbReference>
<dbReference type="Proteomes" id="UP001642482">
    <property type="component" value="Unassembled WGS sequence"/>
</dbReference>
<reference evidence="1 2" key="1">
    <citation type="submission" date="2024-01" db="EMBL/GenBank/DDBJ databases">
        <authorList>
            <person name="Allen C."/>
            <person name="Tagirdzhanova G."/>
        </authorList>
    </citation>
    <scope>NUCLEOTIDE SEQUENCE [LARGE SCALE GENOMIC DNA]</scope>
</reference>
<dbReference type="InterPro" id="IPR036703">
    <property type="entry name" value="MOB_kinase_act_sf"/>
</dbReference>
<gene>
    <name evidence="1" type="ORF">SEUCBS140593_006382</name>
</gene>
<comment type="caution">
    <text evidence="1">The sequence shown here is derived from an EMBL/GenBank/DDBJ whole genome shotgun (WGS) entry which is preliminary data.</text>
</comment>
<evidence type="ECO:0008006" key="3">
    <source>
        <dbReference type="Google" id="ProtNLM"/>
    </source>
</evidence>
<dbReference type="Pfam" id="PF03637">
    <property type="entry name" value="Mob1_phocein"/>
    <property type="match status" value="1"/>
</dbReference>
<evidence type="ECO:0000313" key="1">
    <source>
        <dbReference type="EMBL" id="CAK7226850.1"/>
    </source>
</evidence>
<organism evidence="1 2">
    <name type="scientific">Sporothrix eucalyptigena</name>
    <dbReference type="NCBI Taxonomy" id="1812306"/>
    <lineage>
        <taxon>Eukaryota</taxon>
        <taxon>Fungi</taxon>
        <taxon>Dikarya</taxon>
        <taxon>Ascomycota</taxon>
        <taxon>Pezizomycotina</taxon>
        <taxon>Sordariomycetes</taxon>
        <taxon>Sordariomycetidae</taxon>
        <taxon>Ophiostomatales</taxon>
        <taxon>Ophiostomataceae</taxon>
        <taxon>Sporothrix</taxon>
    </lineage>
</organism>
<accession>A0ABP0C6T2</accession>
<dbReference type="SMART" id="SM01388">
    <property type="entry name" value="Mob1_phocein"/>
    <property type="match status" value="1"/>
</dbReference>
<proteinExistence type="predicted"/>
<evidence type="ECO:0000313" key="2">
    <source>
        <dbReference type="Proteomes" id="UP001642482"/>
    </source>
</evidence>